<feature type="transmembrane region" description="Helical" evidence="7">
    <location>
        <begin position="176"/>
        <end position="199"/>
    </location>
</feature>
<feature type="transmembrane region" description="Helical" evidence="7">
    <location>
        <begin position="77"/>
        <end position="105"/>
    </location>
</feature>
<feature type="transmembrane region" description="Helical" evidence="7">
    <location>
        <begin position="12"/>
        <end position="30"/>
    </location>
</feature>
<dbReference type="GO" id="GO:0006605">
    <property type="term" value="P:protein targeting"/>
    <property type="evidence" value="ECO:0007669"/>
    <property type="project" value="InterPro"/>
</dbReference>
<keyword evidence="9" id="KW-1185">Reference proteome</keyword>
<dbReference type="OrthoDB" id="9807748at2"/>
<evidence type="ECO:0000256" key="6">
    <source>
        <dbReference type="ARBA" id="ARBA00023136"/>
    </source>
</evidence>
<feature type="transmembrane region" description="Helical" evidence="7">
    <location>
        <begin position="126"/>
        <end position="156"/>
    </location>
</feature>
<dbReference type="Proteomes" id="UP000219036">
    <property type="component" value="Unassembled WGS sequence"/>
</dbReference>
<evidence type="ECO:0000256" key="4">
    <source>
        <dbReference type="ARBA" id="ARBA00022692"/>
    </source>
</evidence>
<evidence type="ECO:0000313" key="8">
    <source>
        <dbReference type="EMBL" id="SNZ08082.1"/>
    </source>
</evidence>
<keyword evidence="5 7" id="KW-1133">Transmembrane helix</keyword>
<gene>
    <name evidence="8" type="ORF">SAMN06265182_1150</name>
</gene>
<evidence type="ECO:0000313" key="9">
    <source>
        <dbReference type="Proteomes" id="UP000219036"/>
    </source>
</evidence>
<evidence type="ECO:0000256" key="3">
    <source>
        <dbReference type="ARBA" id="ARBA00022475"/>
    </source>
</evidence>
<keyword evidence="8" id="KW-0282">Flagellum</keyword>
<feature type="transmembrane region" description="Helical" evidence="7">
    <location>
        <begin position="37"/>
        <end position="57"/>
    </location>
</feature>
<evidence type="ECO:0000256" key="7">
    <source>
        <dbReference type="SAM" id="Phobius"/>
    </source>
</evidence>
<accession>A0A285NF01</accession>
<dbReference type="Pfam" id="PF01311">
    <property type="entry name" value="Bac_export_1"/>
    <property type="match status" value="1"/>
</dbReference>
<reference evidence="9" key="1">
    <citation type="submission" date="2017-09" db="EMBL/GenBank/DDBJ databases">
        <authorList>
            <person name="Varghese N."/>
            <person name="Submissions S."/>
        </authorList>
    </citation>
    <scope>NUCLEOTIDE SEQUENCE [LARGE SCALE GENOMIC DNA]</scope>
    <source>
        <strain evidence="9">DSM 15103</strain>
    </source>
</reference>
<evidence type="ECO:0000256" key="5">
    <source>
        <dbReference type="ARBA" id="ARBA00022989"/>
    </source>
</evidence>
<organism evidence="8 9">
    <name type="scientific">Persephonella hydrogeniphila</name>
    <dbReference type="NCBI Taxonomy" id="198703"/>
    <lineage>
        <taxon>Bacteria</taxon>
        <taxon>Pseudomonadati</taxon>
        <taxon>Aquificota</taxon>
        <taxon>Aquificia</taxon>
        <taxon>Aquificales</taxon>
        <taxon>Hydrogenothermaceae</taxon>
        <taxon>Persephonella</taxon>
    </lineage>
</organism>
<evidence type="ECO:0000256" key="1">
    <source>
        <dbReference type="ARBA" id="ARBA00004651"/>
    </source>
</evidence>
<keyword evidence="8" id="KW-0966">Cell projection</keyword>
<name>A0A285NF01_9AQUI</name>
<keyword evidence="8" id="KW-0969">Cilium</keyword>
<comment type="similarity">
    <text evidence="2">Belongs to the FliR/MopE/SpaR family.</text>
</comment>
<proteinExistence type="inferred from homology"/>
<dbReference type="GO" id="GO:0005886">
    <property type="term" value="C:plasma membrane"/>
    <property type="evidence" value="ECO:0007669"/>
    <property type="project" value="UniProtKB-SubCell"/>
</dbReference>
<keyword evidence="6 7" id="KW-0472">Membrane</keyword>
<dbReference type="PRINTS" id="PR00953">
    <property type="entry name" value="TYPE3IMRPROT"/>
</dbReference>
<sequence>MNPLITPDMAVALGLVMSRVVGIFLGFPLLNTALIPLNIRIMLVIAFSFFFMSIFDLKFPVENFSLLHYTLLVLRELLIGFLLGLVVNIFIAAFSYAAELISYFMGFTIVNVFDPTFGQISVLDRFFILLFYLLFFVTGAYKMVIGGMVMSFKLIPVGQTSFNVDIFVYLLKEAPLLFYLAFKMAFPFVLILFMVNVALALINRLIPQINVFIVGLPLQIFVGLATLAVGTSLVIYFSVSVINHFAENYIKAIGIMGK</sequence>
<dbReference type="EMBL" id="OBEI01000004">
    <property type="protein sequence ID" value="SNZ08082.1"/>
    <property type="molecule type" value="Genomic_DNA"/>
</dbReference>
<feature type="transmembrane region" description="Helical" evidence="7">
    <location>
        <begin position="211"/>
        <end position="239"/>
    </location>
</feature>
<comment type="subcellular location">
    <subcellularLocation>
        <location evidence="1">Cell membrane</location>
        <topology evidence="1">Multi-pass membrane protein</topology>
    </subcellularLocation>
</comment>
<dbReference type="RefSeq" id="WP_097000325.1">
    <property type="nucleotide sequence ID" value="NZ_OBEI01000004.1"/>
</dbReference>
<dbReference type="AlphaFoldDB" id="A0A285NF01"/>
<evidence type="ECO:0000256" key="2">
    <source>
        <dbReference type="ARBA" id="ARBA00009772"/>
    </source>
</evidence>
<dbReference type="PANTHER" id="PTHR30065">
    <property type="entry name" value="FLAGELLAR BIOSYNTHETIC PROTEIN FLIR"/>
    <property type="match status" value="1"/>
</dbReference>
<keyword evidence="3" id="KW-1003">Cell membrane</keyword>
<protein>
    <submittedName>
        <fullName evidence="8">Flagellar biosynthetic protein FliR</fullName>
    </submittedName>
</protein>
<keyword evidence="4 7" id="KW-0812">Transmembrane</keyword>
<dbReference type="PANTHER" id="PTHR30065:SF1">
    <property type="entry name" value="SURFACE PRESENTATION OF ANTIGENS PROTEIN SPAR"/>
    <property type="match status" value="1"/>
</dbReference>
<dbReference type="InterPro" id="IPR002010">
    <property type="entry name" value="T3SS_IM_R"/>
</dbReference>